<comment type="caution">
    <text evidence="1">The sequence shown here is derived from an EMBL/GenBank/DDBJ whole genome shotgun (WGS) entry which is preliminary data.</text>
</comment>
<evidence type="ECO:0000313" key="1">
    <source>
        <dbReference type="EMBL" id="KAJ1090504.1"/>
    </source>
</evidence>
<dbReference type="AlphaFoldDB" id="A0AAV7LHL8"/>
<accession>A0AAV7LHL8</accession>
<protein>
    <submittedName>
        <fullName evidence="1">Uncharacterized protein</fullName>
    </submittedName>
</protein>
<name>A0AAV7LHL8_PLEWA</name>
<gene>
    <name evidence="1" type="ORF">NDU88_003636</name>
</gene>
<keyword evidence="2" id="KW-1185">Reference proteome</keyword>
<evidence type="ECO:0000313" key="2">
    <source>
        <dbReference type="Proteomes" id="UP001066276"/>
    </source>
</evidence>
<dbReference type="EMBL" id="JANPWB010000015">
    <property type="protein sequence ID" value="KAJ1090504.1"/>
    <property type="molecule type" value="Genomic_DNA"/>
</dbReference>
<sequence length="75" mass="7943">MRAISGQSGTQVRVGDWGPALEAAGPPLWSRGAWTRLAAGGPSPCLEPGPRVSWWTDPVSGRAAKNYRETPRGSL</sequence>
<dbReference type="Proteomes" id="UP001066276">
    <property type="component" value="Chromosome 11"/>
</dbReference>
<organism evidence="1 2">
    <name type="scientific">Pleurodeles waltl</name>
    <name type="common">Iberian ribbed newt</name>
    <dbReference type="NCBI Taxonomy" id="8319"/>
    <lineage>
        <taxon>Eukaryota</taxon>
        <taxon>Metazoa</taxon>
        <taxon>Chordata</taxon>
        <taxon>Craniata</taxon>
        <taxon>Vertebrata</taxon>
        <taxon>Euteleostomi</taxon>
        <taxon>Amphibia</taxon>
        <taxon>Batrachia</taxon>
        <taxon>Caudata</taxon>
        <taxon>Salamandroidea</taxon>
        <taxon>Salamandridae</taxon>
        <taxon>Pleurodelinae</taxon>
        <taxon>Pleurodeles</taxon>
    </lineage>
</organism>
<reference evidence="1" key="1">
    <citation type="journal article" date="2022" name="bioRxiv">
        <title>Sequencing and chromosome-scale assembly of the giantPleurodeles waltlgenome.</title>
        <authorList>
            <person name="Brown T."/>
            <person name="Elewa A."/>
            <person name="Iarovenko S."/>
            <person name="Subramanian E."/>
            <person name="Araus A.J."/>
            <person name="Petzold A."/>
            <person name="Susuki M."/>
            <person name="Suzuki K.-i.T."/>
            <person name="Hayashi T."/>
            <person name="Toyoda A."/>
            <person name="Oliveira C."/>
            <person name="Osipova E."/>
            <person name="Leigh N.D."/>
            <person name="Simon A."/>
            <person name="Yun M.H."/>
        </authorList>
    </citation>
    <scope>NUCLEOTIDE SEQUENCE</scope>
    <source>
        <strain evidence="1">20211129_DDA</strain>
        <tissue evidence="1">Liver</tissue>
    </source>
</reference>
<proteinExistence type="predicted"/>